<evidence type="ECO:0000313" key="1">
    <source>
        <dbReference type="EMBL" id="SFN44661.1"/>
    </source>
</evidence>
<keyword evidence="2" id="KW-1185">Reference proteome</keyword>
<dbReference type="EMBL" id="FOUR01000008">
    <property type="protein sequence ID" value="SFN44661.1"/>
    <property type="molecule type" value="Genomic_DNA"/>
</dbReference>
<name>A0A1I4Z317_9GAMM</name>
<dbReference type="Proteomes" id="UP000199339">
    <property type="component" value="Unassembled WGS sequence"/>
</dbReference>
<organism evidence="1 2">
    <name type="scientific">Marinobacter pelagius</name>
    <dbReference type="NCBI Taxonomy" id="379482"/>
    <lineage>
        <taxon>Bacteria</taxon>
        <taxon>Pseudomonadati</taxon>
        <taxon>Pseudomonadota</taxon>
        <taxon>Gammaproteobacteria</taxon>
        <taxon>Pseudomonadales</taxon>
        <taxon>Marinobacteraceae</taxon>
        <taxon>Marinobacter</taxon>
    </lineage>
</organism>
<evidence type="ECO:0000313" key="2">
    <source>
        <dbReference type="Proteomes" id="UP000199339"/>
    </source>
</evidence>
<sequence>MLGIAAYGVNVNAVKTGSEESFLLTPLSIRSRARLRGLMKAFI</sequence>
<proteinExistence type="predicted"/>
<reference evidence="2" key="1">
    <citation type="submission" date="2016-10" db="EMBL/GenBank/DDBJ databases">
        <authorList>
            <person name="Varghese N."/>
            <person name="Submissions S."/>
        </authorList>
    </citation>
    <scope>NUCLEOTIDE SEQUENCE [LARGE SCALE GENOMIC DNA]</scope>
    <source>
        <strain evidence="2">CGMCC 1.6775</strain>
    </source>
</reference>
<gene>
    <name evidence="1" type="ORF">SAMN04487961_3120</name>
</gene>
<accession>A0A1I4Z317</accession>
<dbReference type="AlphaFoldDB" id="A0A1I4Z317"/>
<protein>
    <submittedName>
        <fullName evidence="1">Uncharacterized protein</fullName>
    </submittedName>
</protein>